<dbReference type="GO" id="GO:0000287">
    <property type="term" value="F:magnesium ion binding"/>
    <property type="evidence" value="ECO:0007669"/>
    <property type="project" value="InterPro"/>
</dbReference>
<evidence type="ECO:0000313" key="5">
    <source>
        <dbReference type="EMBL" id="TKC09405.1"/>
    </source>
</evidence>
<dbReference type="OrthoDB" id="9808281at2"/>
<dbReference type="InterPro" id="IPR050559">
    <property type="entry name" value="P-Pant_transferase_sf"/>
</dbReference>
<evidence type="ECO:0000259" key="4">
    <source>
        <dbReference type="Pfam" id="PF22624"/>
    </source>
</evidence>
<dbReference type="Pfam" id="PF01648">
    <property type="entry name" value="ACPS"/>
    <property type="match status" value="1"/>
</dbReference>
<dbReference type="GO" id="GO:0019878">
    <property type="term" value="P:lysine biosynthetic process via aminoadipic acid"/>
    <property type="evidence" value="ECO:0007669"/>
    <property type="project" value="TreeGrafter"/>
</dbReference>
<dbReference type="EMBL" id="SWBQ01000001">
    <property type="protein sequence ID" value="TKC09405.1"/>
    <property type="molecule type" value="Genomic_DNA"/>
</dbReference>
<dbReference type="Gene3D" id="3.90.470.20">
    <property type="entry name" value="4'-phosphopantetheinyl transferase domain"/>
    <property type="match status" value="2"/>
</dbReference>
<reference evidence="5 6" key="1">
    <citation type="submission" date="2019-04" db="EMBL/GenBank/DDBJ databases">
        <title>Pedobacter sp. RP-3-15 sp. nov., isolated from Arctic soil.</title>
        <authorList>
            <person name="Dahal R.H."/>
            <person name="Kim D.-U."/>
        </authorList>
    </citation>
    <scope>NUCLEOTIDE SEQUENCE [LARGE SCALE GENOMIC DNA]</scope>
    <source>
        <strain evidence="5 6">RP-3-15</strain>
    </source>
</reference>
<dbReference type="GO" id="GO:0005829">
    <property type="term" value="C:cytosol"/>
    <property type="evidence" value="ECO:0007669"/>
    <property type="project" value="TreeGrafter"/>
</dbReference>
<organism evidence="5 6">
    <name type="scientific">Pedobacter frigoris</name>
    <dbReference type="NCBI Taxonomy" id="2571272"/>
    <lineage>
        <taxon>Bacteria</taxon>
        <taxon>Pseudomonadati</taxon>
        <taxon>Bacteroidota</taxon>
        <taxon>Sphingobacteriia</taxon>
        <taxon>Sphingobacteriales</taxon>
        <taxon>Sphingobacteriaceae</taxon>
        <taxon>Pedobacter</taxon>
    </lineage>
</organism>
<comment type="similarity">
    <text evidence="1">Belongs to the P-Pant transferase superfamily. Gsp/Sfp/HetI/AcpT family.</text>
</comment>
<evidence type="ECO:0000259" key="3">
    <source>
        <dbReference type="Pfam" id="PF01648"/>
    </source>
</evidence>
<dbReference type="Pfam" id="PF22624">
    <property type="entry name" value="AASDHPPT_N"/>
    <property type="match status" value="1"/>
</dbReference>
<dbReference type="SUPFAM" id="SSF56214">
    <property type="entry name" value="4'-phosphopantetheinyl transferase"/>
    <property type="match status" value="2"/>
</dbReference>
<gene>
    <name evidence="5" type="ORF">FA047_04745</name>
</gene>
<proteinExistence type="inferred from homology"/>
<evidence type="ECO:0000256" key="2">
    <source>
        <dbReference type="ARBA" id="ARBA00022679"/>
    </source>
</evidence>
<name>A0A4U1CRB3_9SPHI</name>
<keyword evidence="6" id="KW-1185">Reference proteome</keyword>
<dbReference type="AlphaFoldDB" id="A0A4U1CRB3"/>
<protein>
    <submittedName>
        <fullName evidence="5">4'-phosphopantetheinyl transferase superfamily protein</fullName>
    </submittedName>
</protein>
<dbReference type="GO" id="GO:0008897">
    <property type="term" value="F:holo-[acyl-carrier-protein] synthase activity"/>
    <property type="evidence" value="ECO:0007669"/>
    <property type="project" value="InterPro"/>
</dbReference>
<dbReference type="InterPro" id="IPR055066">
    <property type="entry name" value="AASDHPPT_N"/>
</dbReference>
<dbReference type="PANTHER" id="PTHR12215:SF10">
    <property type="entry name" value="L-AMINOADIPATE-SEMIALDEHYDE DEHYDROGENASE-PHOSPHOPANTETHEINYL TRANSFERASE"/>
    <property type="match status" value="1"/>
</dbReference>
<evidence type="ECO:0000256" key="1">
    <source>
        <dbReference type="ARBA" id="ARBA00010990"/>
    </source>
</evidence>
<dbReference type="InterPro" id="IPR008278">
    <property type="entry name" value="4-PPantetheinyl_Trfase_dom"/>
</dbReference>
<keyword evidence="2 5" id="KW-0808">Transferase</keyword>
<dbReference type="InterPro" id="IPR037143">
    <property type="entry name" value="4-PPantetheinyl_Trfase_dom_sf"/>
</dbReference>
<feature type="domain" description="4'-phosphopantetheinyl transferase" evidence="3">
    <location>
        <begin position="130"/>
        <end position="193"/>
    </location>
</feature>
<dbReference type="RefSeq" id="WP_136834816.1">
    <property type="nucleotide sequence ID" value="NZ_SWBQ01000001.1"/>
</dbReference>
<dbReference type="PANTHER" id="PTHR12215">
    <property type="entry name" value="PHOSPHOPANTETHEINE TRANSFERASE"/>
    <property type="match status" value="1"/>
</dbReference>
<feature type="domain" description="4'-phosphopantetheinyl transferase N-terminal" evidence="4">
    <location>
        <begin position="43"/>
        <end position="125"/>
    </location>
</feature>
<evidence type="ECO:0000313" key="6">
    <source>
        <dbReference type="Proteomes" id="UP000307244"/>
    </source>
</evidence>
<comment type="caution">
    <text evidence="5">The sequence shown here is derived from an EMBL/GenBank/DDBJ whole genome shotgun (WGS) entry which is preliminary data.</text>
</comment>
<dbReference type="Proteomes" id="UP000307244">
    <property type="component" value="Unassembled WGS sequence"/>
</dbReference>
<sequence>MTEMYTLKNSFADHIIWDGPVYELESNQIHVFDIRISMYLQRLDEFISLLSPDEIARANRYFQQKDRERFRISRGMQRIILGKYLNLPACSLQFKLDNHKKPFLLNDTSEIYYNLSHAADVILLVISTAPIGVDVEYINPDFPYQEVIKDHFTQEEISHINEMNSSERFFKLWTRKEAFLKATGQGIGDDLKLYPTLDGEHILQKNVVSNSQNWQQLSFKLDENYISSITSCAGKISYCFSKPD</sequence>
<accession>A0A4U1CRB3</accession>